<accession>A0AAN9I644</accession>
<reference evidence="2 3" key="1">
    <citation type="submission" date="2024-01" db="EMBL/GenBank/DDBJ databases">
        <title>The genomes of 5 underutilized Papilionoideae crops provide insights into root nodulation and disease resistanc.</title>
        <authorList>
            <person name="Yuan L."/>
        </authorList>
    </citation>
    <scope>NUCLEOTIDE SEQUENCE [LARGE SCALE GENOMIC DNA]</scope>
    <source>
        <strain evidence="2">ZHUSHIDOU_FW_LH</strain>
        <tissue evidence="2">Leaf</tissue>
    </source>
</reference>
<proteinExistence type="predicted"/>
<gene>
    <name evidence="2" type="ORF">RIF29_21638</name>
</gene>
<sequence length="95" mass="9792">MKDDHTRATSESIIIDFSKLDDIDLDSLPPTQAEKVLEALEEIKIKLAGRNDVSLGFGVRSARALGVHEIALGKGAGGAPDGDSGIAPGGAPDVL</sequence>
<dbReference type="Proteomes" id="UP001372338">
    <property type="component" value="Unassembled WGS sequence"/>
</dbReference>
<dbReference type="EMBL" id="JAYWIO010000004">
    <property type="protein sequence ID" value="KAK7268928.1"/>
    <property type="molecule type" value="Genomic_DNA"/>
</dbReference>
<feature type="region of interest" description="Disordered" evidence="1">
    <location>
        <begin position="74"/>
        <end position="95"/>
    </location>
</feature>
<organism evidence="2 3">
    <name type="scientific">Crotalaria pallida</name>
    <name type="common">Smooth rattlebox</name>
    <name type="synonym">Crotalaria striata</name>
    <dbReference type="NCBI Taxonomy" id="3830"/>
    <lineage>
        <taxon>Eukaryota</taxon>
        <taxon>Viridiplantae</taxon>
        <taxon>Streptophyta</taxon>
        <taxon>Embryophyta</taxon>
        <taxon>Tracheophyta</taxon>
        <taxon>Spermatophyta</taxon>
        <taxon>Magnoliopsida</taxon>
        <taxon>eudicotyledons</taxon>
        <taxon>Gunneridae</taxon>
        <taxon>Pentapetalae</taxon>
        <taxon>rosids</taxon>
        <taxon>fabids</taxon>
        <taxon>Fabales</taxon>
        <taxon>Fabaceae</taxon>
        <taxon>Papilionoideae</taxon>
        <taxon>50 kb inversion clade</taxon>
        <taxon>genistoids sensu lato</taxon>
        <taxon>core genistoids</taxon>
        <taxon>Crotalarieae</taxon>
        <taxon>Crotalaria</taxon>
    </lineage>
</organism>
<evidence type="ECO:0000256" key="1">
    <source>
        <dbReference type="SAM" id="MobiDB-lite"/>
    </source>
</evidence>
<protein>
    <submittedName>
        <fullName evidence="2">Uncharacterized protein</fullName>
    </submittedName>
</protein>
<evidence type="ECO:0000313" key="3">
    <source>
        <dbReference type="Proteomes" id="UP001372338"/>
    </source>
</evidence>
<name>A0AAN9I644_CROPI</name>
<evidence type="ECO:0000313" key="2">
    <source>
        <dbReference type="EMBL" id="KAK7268928.1"/>
    </source>
</evidence>
<comment type="caution">
    <text evidence="2">The sequence shown here is derived from an EMBL/GenBank/DDBJ whole genome shotgun (WGS) entry which is preliminary data.</text>
</comment>
<dbReference type="AlphaFoldDB" id="A0AAN9I644"/>
<keyword evidence="3" id="KW-1185">Reference proteome</keyword>